<comment type="caution">
    <text evidence="1">The sequence shown here is derived from an EMBL/GenBank/DDBJ whole genome shotgun (WGS) entry which is preliminary data.</text>
</comment>
<gene>
    <name evidence="1" type="ORF">A9W98_16775</name>
</gene>
<sequence length="226" mass="25098">MLTEPRPRPRPPKQFRNWGGSQVGQALMTFDLAVEFILIAEHAAAVAAWKHRQQRLAGWQETLSAEQAPMTLEELAAAIHAAGDVDRKQLDTVMFGTRHGEALLDDLTDLCAAATRQYEEGERKDRVLTGCRERVAMILRRCEQRRAEINTATAARFEPFPASDDADRDAVLADAHNDLMVVFSTTSEHLNAQTRRVLNLNPLTATTPLADFWAQSKALIPGLSEA</sequence>
<evidence type="ECO:0000313" key="2">
    <source>
        <dbReference type="Proteomes" id="UP000093757"/>
    </source>
</evidence>
<dbReference type="AlphaFoldDB" id="A0A1A6BIA2"/>
<name>A0A1A6BIA2_MYCGO</name>
<protein>
    <submittedName>
        <fullName evidence="1">Uncharacterized protein</fullName>
    </submittedName>
</protein>
<reference evidence="1 2" key="1">
    <citation type="submission" date="2016-06" db="EMBL/GenBank/DDBJ databases">
        <authorList>
            <person name="Kjaerup R.B."/>
            <person name="Dalgaard T.S."/>
            <person name="Juul-Madsen H.R."/>
        </authorList>
    </citation>
    <scope>NUCLEOTIDE SEQUENCE [LARGE SCALE GENOMIC DNA]</scope>
    <source>
        <strain evidence="1 2">1245752.6</strain>
    </source>
</reference>
<proteinExistence type="predicted"/>
<evidence type="ECO:0000313" key="1">
    <source>
        <dbReference type="EMBL" id="OBS02082.1"/>
    </source>
</evidence>
<accession>A0A1A6BIA2</accession>
<organism evidence="1 2">
    <name type="scientific">Mycobacterium gordonae</name>
    <dbReference type="NCBI Taxonomy" id="1778"/>
    <lineage>
        <taxon>Bacteria</taxon>
        <taxon>Bacillati</taxon>
        <taxon>Actinomycetota</taxon>
        <taxon>Actinomycetes</taxon>
        <taxon>Mycobacteriales</taxon>
        <taxon>Mycobacteriaceae</taxon>
        <taxon>Mycobacterium</taxon>
    </lineage>
</organism>
<dbReference type="Proteomes" id="UP000093757">
    <property type="component" value="Unassembled WGS sequence"/>
</dbReference>
<dbReference type="EMBL" id="MAEM01000225">
    <property type="protein sequence ID" value="OBS02082.1"/>
    <property type="molecule type" value="Genomic_DNA"/>
</dbReference>